<dbReference type="PROSITE" id="PS50113">
    <property type="entry name" value="PAC"/>
    <property type="match status" value="1"/>
</dbReference>
<evidence type="ECO:0000259" key="3">
    <source>
        <dbReference type="PROSITE" id="PS50113"/>
    </source>
</evidence>
<dbReference type="Proteomes" id="UP000019678">
    <property type="component" value="Unassembled WGS sequence"/>
</dbReference>
<feature type="domain" description="PAS" evidence="2">
    <location>
        <begin position="14"/>
        <end position="73"/>
    </location>
</feature>
<dbReference type="CDD" id="cd00130">
    <property type="entry name" value="PAS"/>
    <property type="match status" value="1"/>
</dbReference>
<dbReference type="STRING" id="1192034.CAP_3472"/>
<dbReference type="InterPro" id="IPR035965">
    <property type="entry name" value="PAS-like_dom_sf"/>
</dbReference>
<protein>
    <submittedName>
        <fullName evidence="5">RsbR, positive regulator of sigma-B</fullName>
    </submittedName>
</protein>
<keyword evidence="6" id="KW-1185">Reference proteome</keyword>
<evidence type="ECO:0000256" key="1">
    <source>
        <dbReference type="ARBA" id="ARBA00022553"/>
    </source>
</evidence>
<keyword evidence="1" id="KW-0597">Phosphoprotein</keyword>
<name>A0A017T7B6_9BACT</name>
<dbReference type="CDD" id="cd07041">
    <property type="entry name" value="STAS_RsbR_RsbS_like"/>
    <property type="match status" value="1"/>
</dbReference>
<dbReference type="NCBIfam" id="TIGR00229">
    <property type="entry name" value="sensory_box"/>
    <property type="match status" value="1"/>
</dbReference>
<dbReference type="InterPro" id="IPR000700">
    <property type="entry name" value="PAS-assoc_C"/>
</dbReference>
<dbReference type="InterPro" id="IPR002645">
    <property type="entry name" value="STAS_dom"/>
</dbReference>
<dbReference type="InterPro" id="IPR013655">
    <property type="entry name" value="PAS_fold_3"/>
</dbReference>
<dbReference type="PROSITE" id="PS50801">
    <property type="entry name" value="STAS"/>
    <property type="match status" value="1"/>
</dbReference>
<dbReference type="Pfam" id="PF08447">
    <property type="entry name" value="PAS_3"/>
    <property type="match status" value="1"/>
</dbReference>
<dbReference type="AlphaFoldDB" id="A0A017T7B6"/>
<comment type="caution">
    <text evidence="5">The sequence shown here is derived from an EMBL/GenBank/DDBJ whole genome shotgun (WGS) entry which is preliminary data.</text>
</comment>
<gene>
    <name evidence="5" type="ORF">CAP_3472</name>
</gene>
<dbReference type="PROSITE" id="PS50112">
    <property type="entry name" value="PAS"/>
    <property type="match status" value="1"/>
</dbReference>
<dbReference type="Gene3D" id="3.30.750.24">
    <property type="entry name" value="STAS domain"/>
    <property type="match status" value="1"/>
</dbReference>
<organism evidence="5 6">
    <name type="scientific">Chondromyces apiculatus DSM 436</name>
    <dbReference type="NCBI Taxonomy" id="1192034"/>
    <lineage>
        <taxon>Bacteria</taxon>
        <taxon>Pseudomonadati</taxon>
        <taxon>Myxococcota</taxon>
        <taxon>Polyangia</taxon>
        <taxon>Polyangiales</taxon>
        <taxon>Polyangiaceae</taxon>
        <taxon>Chondromyces</taxon>
    </lineage>
</organism>
<evidence type="ECO:0000259" key="4">
    <source>
        <dbReference type="PROSITE" id="PS50801"/>
    </source>
</evidence>
<dbReference type="EMBL" id="ASRX01000026">
    <property type="protein sequence ID" value="EYF05109.1"/>
    <property type="molecule type" value="Genomic_DNA"/>
</dbReference>
<dbReference type="PANTHER" id="PTHR33745">
    <property type="entry name" value="RSBT ANTAGONIST PROTEIN RSBS-RELATED"/>
    <property type="match status" value="1"/>
</dbReference>
<dbReference type="eggNOG" id="COG1366">
    <property type="taxonomic scope" value="Bacteria"/>
</dbReference>
<dbReference type="eggNOG" id="COG2202">
    <property type="taxonomic scope" value="Bacteria"/>
</dbReference>
<dbReference type="InterPro" id="IPR036513">
    <property type="entry name" value="STAS_dom_sf"/>
</dbReference>
<evidence type="ECO:0000313" key="6">
    <source>
        <dbReference type="Proteomes" id="UP000019678"/>
    </source>
</evidence>
<dbReference type="Pfam" id="PF01740">
    <property type="entry name" value="STAS"/>
    <property type="match status" value="1"/>
</dbReference>
<dbReference type="SMART" id="SM00086">
    <property type="entry name" value="PAC"/>
    <property type="match status" value="1"/>
</dbReference>
<evidence type="ECO:0000313" key="5">
    <source>
        <dbReference type="EMBL" id="EYF05109.1"/>
    </source>
</evidence>
<dbReference type="InterPro" id="IPR051932">
    <property type="entry name" value="Bact_StressResp_Reg"/>
</dbReference>
<evidence type="ECO:0000259" key="2">
    <source>
        <dbReference type="PROSITE" id="PS50112"/>
    </source>
</evidence>
<feature type="domain" description="PAC" evidence="3">
    <location>
        <begin position="93"/>
        <end position="146"/>
    </location>
</feature>
<reference evidence="5 6" key="1">
    <citation type="submission" date="2013-05" db="EMBL/GenBank/DDBJ databases">
        <title>Genome assembly of Chondromyces apiculatus DSM 436.</title>
        <authorList>
            <person name="Sharma G."/>
            <person name="Khatri I."/>
            <person name="Kaur C."/>
            <person name="Mayilraj S."/>
            <person name="Subramanian S."/>
        </authorList>
    </citation>
    <scope>NUCLEOTIDE SEQUENCE [LARGE SCALE GENOMIC DNA]</scope>
    <source>
        <strain evidence="5 6">DSM 436</strain>
    </source>
</reference>
<dbReference type="InterPro" id="IPR001610">
    <property type="entry name" value="PAC"/>
</dbReference>
<dbReference type="SUPFAM" id="SSF52091">
    <property type="entry name" value="SpoIIaa-like"/>
    <property type="match status" value="1"/>
</dbReference>
<dbReference type="SUPFAM" id="SSF55785">
    <property type="entry name" value="PYP-like sensor domain (PAS domain)"/>
    <property type="match status" value="1"/>
</dbReference>
<feature type="domain" description="STAS" evidence="4">
    <location>
        <begin position="163"/>
        <end position="274"/>
    </location>
</feature>
<proteinExistence type="predicted"/>
<dbReference type="InterPro" id="IPR000014">
    <property type="entry name" value="PAS"/>
</dbReference>
<accession>A0A017T7B6</accession>
<dbReference type="Gene3D" id="3.30.450.20">
    <property type="entry name" value="PAS domain"/>
    <property type="match status" value="1"/>
</dbReference>
<sequence>MAQLEANEEKLRHDLEAVHRLLRLLPQSIYVFDVHQRSNIYANGDLGLLLGYSPDEIRQMGSGLLTTLMHPDDLTLFEGHASQYPTLADGQLLCTDYRLRRPGGTYHWIRGQEQVFSRTGDGAVATILGIAHDLTEERRAEAERAVLREQVIAAQSATLREIGTPLIPIADGVVAMPLVGAIDEERADRILDVLLNGITHRGARLALLDVTGAKDVDARVAAILLRVTRAASLLGAQVVLTGIQPVTARLLVETGADLGQITTRATLQEGITFALKLSPR</sequence>
<dbReference type="PANTHER" id="PTHR33745:SF3">
    <property type="entry name" value="RSBT CO-ANTAGONIST PROTEIN RSBRC"/>
    <property type="match status" value="1"/>
</dbReference>